<evidence type="ECO:0000313" key="1">
    <source>
        <dbReference type="EMBL" id="SVC75132.1"/>
    </source>
</evidence>
<dbReference type="EMBL" id="UINC01108779">
    <property type="protein sequence ID" value="SVC75132.1"/>
    <property type="molecule type" value="Genomic_DNA"/>
</dbReference>
<proteinExistence type="predicted"/>
<reference evidence="1" key="1">
    <citation type="submission" date="2018-05" db="EMBL/GenBank/DDBJ databases">
        <authorList>
            <person name="Lanie J.A."/>
            <person name="Ng W.-L."/>
            <person name="Kazmierczak K.M."/>
            <person name="Andrzejewski T.M."/>
            <person name="Davidsen T.M."/>
            <person name="Wayne K.J."/>
            <person name="Tettelin H."/>
            <person name="Glass J.I."/>
            <person name="Rusch D."/>
            <person name="Podicherti R."/>
            <person name="Tsui H.-C.T."/>
            <person name="Winkler M.E."/>
        </authorList>
    </citation>
    <scope>NUCLEOTIDE SEQUENCE</scope>
</reference>
<protein>
    <submittedName>
        <fullName evidence="1">Uncharacterized protein</fullName>
    </submittedName>
</protein>
<organism evidence="1">
    <name type="scientific">marine metagenome</name>
    <dbReference type="NCBI Taxonomy" id="408172"/>
    <lineage>
        <taxon>unclassified sequences</taxon>
        <taxon>metagenomes</taxon>
        <taxon>ecological metagenomes</taxon>
    </lineage>
</organism>
<dbReference type="AlphaFoldDB" id="A0A382PT12"/>
<accession>A0A382PT12</accession>
<sequence>MVGRLLPTDLLGWVPANPLGYGVENNPWVEDIRFQQLAEIHSHEMMKIIAPKIGWSSPRPVNLKILLHKKKQDGIAGRACPLYFRANTPKPNGNAVFKRYVQLAPWNYHANFCQLYIESFFEGANAEYKAVVGEKLPPPIDPIVGPKEMVIFVGVIAGLKGMLDWNSKVSMDDEYFVRAEHDRVNELIHHLDENIDSSIFSNHPPFISTDSEDEIRYRIQLPRQSLEAESWNDHLRLALNEMMIPVMGAFNEIALGQVDF</sequence>
<gene>
    <name evidence="1" type="ORF">METZ01_LOCUS327986</name>
</gene>
<name>A0A382PT12_9ZZZZ</name>